<protein>
    <submittedName>
        <fullName evidence="1">Uncharacterized protein</fullName>
    </submittedName>
</protein>
<organism evidence="1 2">
    <name type="scientific">Pleurotus cornucopiae</name>
    <name type="common">Cornucopia mushroom</name>
    <dbReference type="NCBI Taxonomy" id="5321"/>
    <lineage>
        <taxon>Eukaryota</taxon>
        <taxon>Fungi</taxon>
        <taxon>Dikarya</taxon>
        <taxon>Basidiomycota</taxon>
        <taxon>Agaricomycotina</taxon>
        <taxon>Agaricomycetes</taxon>
        <taxon>Agaricomycetidae</taxon>
        <taxon>Agaricales</taxon>
        <taxon>Pleurotineae</taxon>
        <taxon>Pleurotaceae</taxon>
        <taxon>Pleurotus</taxon>
    </lineage>
</organism>
<gene>
    <name evidence="1" type="ORF">CCMSSC00406_0005081</name>
</gene>
<name>A0ACB7J831_PLECO</name>
<reference evidence="1 2" key="1">
    <citation type="journal article" date="2021" name="Appl. Environ. Microbiol.">
        <title>Genetic linkage and physical mapping for an oyster mushroom Pleurotus cornucopiae and QTL analysis for the trait cap color.</title>
        <authorList>
            <person name="Zhang Y."/>
            <person name="Gao W."/>
            <person name="Sonnenberg A."/>
            <person name="Chen Q."/>
            <person name="Zhang J."/>
            <person name="Huang C."/>
        </authorList>
    </citation>
    <scope>NUCLEOTIDE SEQUENCE [LARGE SCALE GENOMIC DNA]</scope>
    <source>
        <strain evidence="1">CCMSSC00406</strain>
    </source>
</reference>
<dbReference type="Proteomes" id="UP000824881">
    <property type="component" value="Unassembled WGS sequence"/>
</dbReference>
<keyword evidence="2" id="KW-1185">Reference proteome</keyword>
<evidence type="ECO:0000313" key="2">
    <source>
        <dbReference type="Proteomes" id="UP000824881"/>
    </source>
</evidence>
<dbReference type="EMBL" id="WQMT02000002">
    <property type="protein sequence ID" value="KAG9226170.1"/>
    <property type="molecule type" value="Genomic_DNA"/>
</dbReference>
<sequence length="681" mass="74081">MSPPDPPNIARHRTPASDTRPHASRNPSSSIQQAESLILLDGPVSEEAVELLDEFVHGTHPRDSTLTDIAENNHRDDHRSQPWWKTPSSWWLIVLLPFGALASTATLAPRIEILTILACSVIKPEIFDVGKNSSSLSPFISLVPLVNSTGLDSLASPGSGIPQTCAQDPDVQAAVAQLMLTATMGVLSCLTTAWWGSFSDRYGRTRVMGISLLGLLMNDLNFIFVTRFFRYAPGGYWFLLVGPIIEGSVGGLASSIAAMHAYVADTTTSHGRSRMLSLSLGLMFTGVALGPALGSLLIRATHHTLSVFYAATVAHLIYASVVWFIVPESLTKRQMHEFKVKHIENEAIFRDRDRSTNSLATEAVIQIRNLFRFLRPLAIFFPTMVETKRGPRRDWSLALVAASYGFTISIMGSYVYKFQYAASAFGWSAETVQPFLRLNLTFLTHKLLKIGYWISLVGAVRAAFLALILPVIIQLLKPKAMPASVDTEPLLSSSSEPSGSSQSPSPTSSPRSLLEIHSPSFDLSLARASLLVEIVAYSFMAMAQAPLPFTIFAMLGSFGAGFSPAIQSAAIELYVRRGGRENGRLYGALSVVQALCSQILGPAIFGFTYVRTVATYPRAIFFLSVAAVFSAFVLLGFVRIPKHVRVDEEDAVPFESSSMSRDATLIGGDDADGNGQYPKKP</sequence>
<proteinExistence type="predicted"/>
<evidence type="ECO:0000313" key="1">
    <source>
        <dbReference type="EMBL" id="KAG9226170.1"/>
    </source>
</evidence>
<accession>A0ACB7J831</accession>
<comment type="caution">
    <text evidence="1">The sequence shown here is derived from an EMBL/GenBank/DDBJ whole genome shotgun (WGS) entry which is preliminary data.</text>
</comment>